<accession>A0ABR9XQ56</accession>
<reference evidence="2 3" key="1">
    <citation type="journal article" date="2020" name="Microorganisms">
        <title>Simultaneous Genome Sequencing of Prosthecochloris ethylica and Desulfuromonas acetoxidans within a Syntrophic Mixture Reveals Unique Pili and Protein Interactions.</title>
        <authorList>
            <person name="Kyndt J.A."/>
            <person name="Van Beeumen J.J."/>
            <person name="Meyer T.E."/>
        </authorList>
    </citation>
    <scope>NUCLEOTIDE SEQUENCE [LARGE SCALE GENOMIC DNA]</scope>
    <source>
        <strain evidence="2 3">N3</strain>
    </source>
</reference>
<keyword evidence="3" id="KW-1185">Reference proteome</keyword>
<sequence length="164" mass="17991">MFPGGCTNVSDTETSSISGQSARQGLIEPCELITREDAERILGEPVLKGERSEQEAVGLKLCMYNPVDTNSWGFLQVALTQSAFMPENGLPPSDIFFSIRDAMSETRQDLEGLGDSAFIATGGLYLLKDEYYISIGAGNIDRPDVQERLKRAGKQALERLELLL</sequence>
<name>A0ABR9XQ56_9CHLB</name>
<feature type="region of interest" description="Disordered" evidence="1">
    <location>
        <begin position="1"/>
        <end position="23"/>
    </location>
</feature>
<feature type="compositionally biased region" description="Polar residues" evidence="1">
    <location>
        <begin position="7"/>
        <end position="23"/>
    </location>
</feature>
<dbReference type="Proteomes" id="UP000619838">
    <property type="component" value="Unassembled WGS sequence"/>
</dbReference>
<dbReference type="EMBL" id="JADGII010000003">
    <property type="protein sequence ID" value="MBF0636125.1"/>
    <property type="molecule type" value="Genomic_DNA"/>
</dbReference>
<evidence type="ECO:0000256" key="1">
    <source>
        <dbReference type="SAM" id="MobiDB-lite"/>
    </source>
</evidence>
<protein>
    <submittedName>
        <fullName evidence="2">Uncharacterized protein</fullName>
    </submittedName>
</protein>
<evidence type="ECO:0000313" key="2">
    <source>
        <dbReference type="EMBL" id="MBF0636125.1"/>
    </source>
</evidence>
<organism evidence="2 3">
    <name type="scientific">Prosthecochloris ethylica</name>
    <dbReference type="NCBI Taxonomy" id="2743976"/>
    <lineage>
        <taxon>Bacteria</taxon>
        <taxon>Pseudomonadati</taxon>
        <taxon>Chlorobiota</taxon>
        <taxon>Chlorobiia</taxon>
        <taxon>Chlorobiales</taxon>
        <taxon>Chlorobiaceae</taxon>
        <taxon>Prosthecochloris</taxon>
    </lineage>
</organism>
<proteinExistence type="predicted"/>
<comment type="caution">
    <text evidence="2">The sequence shown here is derived from an EMBL/GenBank/DDBJ whole genome shotgun (WGS) entry which is preliminary data.</text>
</comment>
<dbReference type="RefSeq" id="WP_114607494.1">
    <property type="nucleotide sequence ID" value="NZ_JABVZQ010000006.1"/>
</dbReference>
<evidence type="ECO:0000313" key="3">
    <source>
        <dbReference type="Proteomes" id="UP000619838"/>
    </source>
</evidence>
<gene>
    <name evidence="2" type="ORF">INT08_02865</name>
</gene>